<dbReference type="GO" id="GO:0046872">
    <property type="term" value="F:metal ion binding"/>
    <property type="evidence" value="ECO:0007669"/>
    <property type="project" value="UniProtKB-KW"/>
</dbReference>
<evidence type="ECO:0000313" key="19">
    <source>
        <dbReference type="Proteomes" id="UP001153636"/>
    </source>
</evidence>
<evidence type="ECO:0000313" key="18">
    <source>
        <dbReference type="EMBL" id="CAH1098715.1"/>
    </source>
</evidence>
<dbReference type="PANTHER" id="PTHR10166">
    <property type="entry name" value="VOLTAGE-DEPENDENT CALCIUM CHANNEL SUBUNIT ALPHA-2/DELTA-RELATED"/>
    <property type="match status" value="1"/>
</dbReference>
<evidence type="ECO:0000256" key="4">
    <source>
        <dbReference type="ARBA" id="ARBA00022673"/>
    </source>
</evidence>
<proteinExistence type="predicted"/>
<protein>
    <recommendedName>
        <fullName evidence="17">VWFA domain-containing protein</fullName>
    </recommendedName>
</protein>
<keyword evidence="6" id="KW-0479">Metal-binding</keyword>
<dbReference type="OrthoDB" id="10054666at2759"/>
<dbReference type="GO" id="GO:0005891">
    <property type="term" value="C:voltage-gated calcium channel complex"/>
    <property type="evidence" value="ECO:0007669"/>
    <property type="project" value="TreeGrafter"/>
</dbReference>
<keyword evidence="4" id="KW-0107">Calcium channel</keyword>
<evidence type="ECO:0000256" key="14">
    <source>
        <dbReference type="ARBA" id="ARBA00023180"/>
    </source>
</evidence>
<sequence>MHSLLKISLLFVMVCSIQGISDERKKMEKVKHLVHLWACNISDKLTKLSKKMTREDKVEESFRILEDKLIKEDAKDLVHDVAYDMEDMIKKKEEAVHNIAEYMEFISFHRNKSPIFENSSYYFFNADNLTNTKPTAERLEELHNIILNNECHWKCEQPYKSQLKNNIFRDPARRNKLFAPRDNEEGKECNCLHLPEKDRPPKSYQHLPLKFDPKFEEDVNLDLSIAKLALNVYQREQEVLEGIRWSEALDLVFKENLKNDPTLTWQYFASPKGFMRHYPAVHWSEEQYKQTYDFRLRTWYTEAFTSPKDIIIVLDRSGSMIGTRRAVSDQIVNQILDTLNDNDFVNIYTFTNTTEPLINCFVDTLFQANEENLRLLREAIPVYEEEFAANLSLGVNKAFDILENVRRTRTSANCNQAIMLITEGLDYEYNKEIFKKRNWEKDYPVRIFTYQIEQDDGDAVELEWIACSNMGWWGNMSVMGDIREKMLQYLNVMSRPINLSVDKKRKFIWSYLHVDLADRRLSNWLWKKFEGIRQRKVFLDHIKRIIFRQNQMLTAEEHMLLKESHSYDAYEEKMDYKYMTTVSLPVFGRNTNETSLLGVAGIDVPLTLFKALIPYERIGVNGYAFIVTNNGYILMHPDHKTEFQTILKPTFNRVDILEVEILNDDKAPRLFGDSVVQLRDKLVNQTPSDPITLKVKYTLNDNKRLMLGNRNYYFAPIGPFTLGVVLPYKYGFDIVNKSRIERPSAKSSASSLVSTFWKVHPDWIYCKKCVGITPEDKVRSGFSKNENSSLLTSLLYDMEATKWFDDYGEADNEEEKYIIEYQVHKVFLATYSGLTRWRDFQDSSRIHEEEEDSFEKRNNRAIDEDWYRRAVELNFEDESMFIYAVPFETSGYENNTMITGTKAIFVENGELKSPVAVVGLQFNHREMYEWYNDITTQCTEPRCKITCKQPDLNCYILDNNAYIVLSDEPEYIGRYIGSIRPDIMADLINDKIFIPTKMYDYQAICQKIPPKKQPETVRIQNRKLKEAMEKKMRKMMARMKAAKSSGTPRFVKILNHFLAIKDWFISAIYLLKNVVMGEEAQEVYNSTKEEYITFNKLIIEKTVPTPCDQMRWLFNLNTSAKFPFSRFTSGTKFECSWPYAIDKIPNTNLLFLATNDGDEACKGRFGPIYSTEPTEIIYNKSLPCYIATMNNYTRRMYMNCYNRNKKEDKLNRESHENCGHTWK</sequence>
<keyword evidence="8" id="KW-0106">Calcium</keyword>
<evidence type="ECO:0000259" key="17">
    <source>
        <dbReference type="PROSITE" id="PS50234"/>
    </source>
</evidence>
<dbReference type="SUPFAM" id="SSF53300">
    <property type="entry name" value="vWA-like"/>
    <property type="match status" value="1"/>
</dbReference>
<evidence type="ECO:0000256" key="5">
    <source>
        <dbReference type="ARBA" id="ARBA00022692"/>
    </source>
</evidence>
<keyword evidence="11" id="KW-0406">Ion transport</keyword>
<evidence type="ECO:0000256" key="8">
    <source>
        <dbReference type="ARBA" id="ARBA00022837"/>
    </source>
</evidence>
<dbReference type="Proteomes" id="UP001153636">
    <property type="component" value="Chromosome 1"/>
</dbReference>
<keyword evidence="12" id="KW-0472">Membrane</keyword>
<dbReference type="GO" id="GO:0005245">
    <property type="term" value="F:voltage-gated calcium channel activity"/>
    <property type="evidence" value="ECO:0007669"/>
    <property type="project" value="TreeGrafter"/>
</dbReference>
<evidence type="ECO:0000256" key="11">
    <source>
        <dbReference type="ARBA" id="ARBA00023065"/>
    </source>
</evidence>
<dbReference type="InterPro" id="IPR013680">
    <property type="entry name" value="VDCC_a2/dsu"/>
</dbReference>
<dbReference type="InterPro" id="IPR002035">
    <property type="entry name" value="VWF_A"/>
</dbReference>
<dbReference type="PANTHER" id="PTHR10166:SF63">
    <property type="entry name" value="STRAIGHTJACKET, ISOFORM C"/>
    <property type="match status" value="1"/>
</dbReference>
<evidence type="ECO:0000256" key="2">
    <source>
        <dbReference type="ARBA" id="ARBA00022448"/>
    </source>
</evidence>
<evidence type="ECO:0000256" key="7">
    <source>
        <dbReference type="ARBA" id="ARBA00022729"/>
    </source>
</evidence>
<evidence type="ECO:0000256" key="1">
    <source>
        <dbReference type="ARBA" id="ARBA00004479"/>
    </source>
</evidence>
<feature type="signal peptide" evidence="16">
    <location>
        <begin position="1"/>
        <end position="19"/>
    </location>
</feature>
<name>A0A9P0CGC1_9CUCU</name>
<gene>
    <name evidence="18" type="ORF">PSYICH_LOCUS740</name>
</gene>
<keyword evidence="9" id="KW-0851">Voltage-gated channel</keyword>
<keyword evidence="5" id="KW-0812">Transmembrane</keyword>
<evidence type="ECO:0000256" key="13">
    <source>
        <dbReference type="ARBA" id="ARBA00023157"/>
    </source>
</evidence>
<dbReference type="Pfam" id="PF08473">
    <property type="entry name" value="VGCC_alpha2"/>
    <property type="match status" value="1"/>
</dbReference>
<dbReference type="Pfam" id="PF13768">
    <property type="entry name" value="VWA_3"/>
    <property type="match status" value="1"/>
</dbReference>
<evidence type="ECO:0000256" key="15">
    <source>
        <dbReference type="ARBA" id="ARBA00023303"/>
    </source>
</evidence>
<keyword evidence="7 16" id="KW-0732">Signal</keyword>
<keyword evidence="10" id="KW-1133">Transmembrane helix</keyword>
<keyword evidence="2" id="KW-0813">Transport</keyword>
<dbReference type="Gene3D" id="3.40.50.410">
    <property type="entry name" value="von Willebrand factor, type A domain"/>
    <property type="match status" value="1"/>
</dbReference>
<comment type="subcellular location">
    <subcellularLocation>
        <location evidence="1">Membrane</location>
        <topology evidence="1">Single-pass type I membrane protein</topology>
    </subcellularLocation>
</comment>
<dbReference type="InterPro" id="IPR051173">
    <property type="entry name" value="Ca_channel_alpha-2/delta"/>
</dbReference>
<evidence type="ECO:0000256" key="6">
    <source>
        <dbReference type="ARBA" id="ARBA00022723"/>
    </source>
</evidence>
<dbReference type="Pfam" id="PF08399">
    <property type="entry name" value="VWA_N"/>
    <property type="match status" value="1"/>
</dbReference>
<reference evidence="18" key="1">
    <citation type="submission" date="2022-01" db="EMBL/GenBank/DDBJ databases">
        <authorList>
            <person name="King R."/>
        </authorList>
    </citation>
    <scope>NUCLEOTIDE SEQUENCE</scope>
</reference>
<feature type="chain" id="PRO_5040247371" description="VWFA domain-containing protein" evidence="16">
    <location>
        <begin position="20"/>
        <end position="1223"/>
    </location>
</feature>
<organism evidence="18 19">
    <name type="scientific">Psylliodes chrysocephalus</name>
    <dbReference type="NCBI Taxonomy" id="3402493"/>
    <lineage>
        <taxon>Eukaryota</taxon>
        <taxon>Metazoa</taxon>
        <taxon>Ecdysozoa</taxon>
        <taxon>Arthropoda</taxon>
        <taxon>Hexapoda</taxon>
        <taxon>Insecta</taxon>
        <taxon>Pterygota</taxon>
        <taxon>Neoptera</taxon>
        <taxon>Endopterygota</taxon>
        <taxon>Coleoptera</taxon>
        <taxon>Polyphaga</taxon>
        <taxon>Cucujiformia</taxon>
        <taxon>Chrysomeloidea</taxon>
        <taxon>Chrysomelidae</taxon>
        <taxon>Galerucinae</taxon>
        <taxon>Alticini</taxon>
        <taxon>Psylliodes</taxon>
    </lineage>
</organism>
<evidence type="ECO:0000256" key="3">
    <source>
        <dbReference type="ARBA" id="ARBA00022568"/>
    </source>
</evidence>
<evidence type="ECO:0000256" key="16">
    <source>
        <dbReference type="SAM" id="SignalP"/>
    </source>
</evidence>
<evidence type="ECO:0000256" key="12">
    <source>
        <dbReference type="ARBA" id="ARBA00023136"/>
    </source>
</evidence>
<evidence type="ECO:0000256" key="9">
    <source>
        <dbReference type="ARBA" id="ARBA00022882"/>
    </source>
</evidence>
<feature type="domain" description="VWFA" evidence="17">
    <location>
        <begin position="309"/>
        <end position="493"/>
    </location>
</feature>
<keyword evidence="19" id="KW-1185">Reference proteome</keyword>
<dbReference type="EMBL" id="OV651813">
    <property type="protein sequence ID" value="CAH1098715.1"/>
    <property type="molecule type" value="Genomic_DNA"/>
</dbReference>
<dbReference type="PROSITE" id="PS50234">
    <property type="entry name" value="VWFA"/>
    <property type="match status" value="1"/>
</dbReference>
<dbReference type="AlphaFoldDB" id="A0A9P0CGC1"/>
<keyword evidence="13" id="KW-1015">Disulfide bond</keyword>
<accession>A0A9P0CGC1</accession>
<dbReference type="InterPro" id="IPR013608">
    <property type="entry name" value="VWA_N"/>
</dbReference>
<evidence type="ECO:0000256" key="10">
    <source>
        <dbReference type="ARBA" id="ARBA00022989"/>
    </source>
</evidence>
<keyword evidence="14" id="KW-0325">Glycoprotein</keyword>
<dbReference type="InterPro" id="IPR036465">
    <property type="entry name" value="vWFA_dom_sf"/>
</dbReference>
<dbReference type="Gene3D" id="3.30.450.20">
    <property type="entry name" value="PAS domain"/>
    <property type="match status" value="1"/>
</dbReference>
<dbReference type="SMART" id="SM00327">
    <property type="entry name" value="VWA"/>
    <property type="match status" value="1"/>
</dbReference>
<keyword evidence="15" id="KW-0407">Ion channel</keyword>
<keyword evidence="3" id="KW-0109">Calcium transport</keyword>